<organism evidence="2 3">
    <name type="scientific">Lentinula detonsa</name>
    <dbReference type="NCBI Taxonomy" id="2804962"/>
    <lineage>
        <taxon>Eukaryota</taxon>
        <taxon>Fungi</taxon>
        <taxon>Dikarya</taxon>
        <taxon>Basidiomycota</taxon>
        <taxon>Agaricomycotina</taxon>
        <taxon>Agaricomycetes</taxon>
        <taxon>Agaricomycetidae</taxon>
        <taxon>Agaricales</taxon>
        <taxon>Marasmiineae</taxon>
        <taxon>Omphalotaceae</taxon>
        <taxon>Lentinula</taxon>
    </lineage>
</organism>
<feature type="region of interest" description="Disordered" evidence="1">
    <location>
        <begin position="42"/>
        <end position="63"/>
    </location>
</feature>
<evidence type="ECO:0000313" key="2">
    <source>
        <dbReference type="EMBL" id="KAJ3745086.1"/>
    </source>
</evidence>
<keyword evidence="3" id="KW-1185">Reference proteome</keyword>
<protein>
    <submittedName>
        <fullName evidence="2">Uncharacterized protein</fullName>
    </submittedName>
</protein>
<gene>
    <name evidence="2" type="ORF">DFH05DRAFT_1524729</name>
</gene>
<dbReference type="EMBL" id="JANVFU010000006">
    <property type="protein sequence ID" value="KAJ3745086.1"/>
    <property type="molecule type" value="Genomic_DNA"/>
</dbReference>
<proteinExistence type="predicted"/>
<evidence type="ECO:0000313" key="3">
    <source>
        <dbReference type="Proteomes" id="UP001142393"/>
    </source>
</evidence>
<comment type="caution">
    <text evidence="2">The sequence shown here is derived from an EMBL/GenBank/DDBJ whole genome shotgun (WGS) entry which is preliminary data.</text>
</comment>
<reference evidence="2 3" key="1">
    <citation type="journal article" date="2023" name="Proc. Natl. Acad. Sci. U.S.A.">
        <title>A global phylogenomic analysis of the shiitake genus Lentinula.</title>
        <authorList>
            <person name="Sierra-Patev S."/>
            <person name="Min B."/>
            <person name="Naranjo-Ortiz M."/>
            <person name="Looney B."/>
            <person name="Konkel Z."/>
            <person name="Slot J.C."/>
            <person name="Sakamoto Y."/>
            <person name="Steenwyk J.L."/>
            <person name="Rokas A."/>
            <person name="Carro J."/>
            <person name="Camarero S."/>
            <person name="Ferreira P."/>
            <person name="Molpeceres G."/>
            <person name="Ruiz-Duenas F.J."/>
            <person name="Serrano A."/>
            <person name="Henrissat B."/>
            <person name="Drula E."/>
            <person name="Hughes K.W."/>
            <person name="Mata J.L."/>
            <person name="Ishikawa N.K."/>
            <person name="Vargas-Isla R."/>
            <person name="Ushijima S."/>
            <person name="Smith C.A."/>
            <person name="Donoghue J."/>
            <person name="Ahrendt S."/>
            <person name="Andreopoulos W."/>
            <person name="He G."/>
            <person name="LaButti K."/>
            <person name="Lipzen A."/>
            <person name="Ng V."/>
            <person name="Riley R."/>
            <person name="Sandor L."/>
            <person name="Barry K."/>
            <person name="Martinez A.T."/>
            <person name="Xiao Y."/>
            <person name="Gibbons J.G."/>
            <person name="Terashima K."/>
            <person name="Grigoriev I.V."/>
            <person name="Hibbett D."/>
        </authorList>
    </citation>
    <scope>NUCLEOTIDE SEQUENCE [LARGE SCALE GENOMIC DNA]</scope>
    <source>
        <strain evidence="2 3">TFB7810</strain>
    </source>
</reference>
<evidence type="ECO:0000256" key="1">
    <source>
        <dbReference type="SAM" id="MobiDB-lite"/>
    </source>
</evidence>
<dbReference type="Proteomes" id="UP001142393">
    <property type="component" value="Unassembled WGS sequence"/>
</dbReference>
<name>A0A9W8P1N6_9AGAR</name>
<accession>A0A9W8P1N6</accession>
<sequence>MRWLNFRGSVDGVEDGGGEGLVAVATDSSVSLYRITPLTIPRTGEPSITTTTATTSPSYQPKSLKECNTLGVWRSSRRRGSV</sequence>
<dbReference type="AlphaFoldDB" id="A0A9W8P1N6"/>